<gene>
    <name evidence="2" type="ORF">L227DRAFT_395474</name>
</gene>
<feature type="region of interest" description="Disordered" evidence="1">
    <location>
        <begin position="116"/>
        <end position="137"/>
    </location>
</feature>
<evidence type="ECO:0000256" key="1">
    <source>
        <dbReference type="SAM" id="MobiDB-lite"/>
    </source>
</evidence>
<keyword evidence="3" id="KW-1185">Reference proteome</keyword>
<evidence type="ECO:0000313" key="3">
    <source>
        <dbReference type="Proteomes" id="UP000313359"/>
    </source>
</evidence>
<accession>A0A5C2RQY0</accession>
<name>A0A5C2RQY0_9APHY</name>
<evidence type="ECO:0000313" key="2">
    <source>
        <dbReference type="EMBL" id="RPD53561.1"/>
    </source>
</evidence>
<organism evidence="2 3">
    <name type="scientific">Lentinus tigrinus ALCF2SS1-6</name>
    <dbReference type="NCBI Taxonomy" id="1328759"/>
    <lineage>
        <taxon>Eukaryota</taxon>
        <taxon>Fungi</taxon>
        <taxon>Dikarya</taxon>
        <taxon>Basidiomycota</taxon>
        <taxon>Agaricomycotina</taxon>
        <taxon>Agaricomycetes</taxon>
        <taxon>Polyporales</taxon>
        <taxon>Polyporaceae</taxon>
        <taxon>Lentinus</taxon>
    </lineage>
</organism>
<reference evidence="2" key="1">
    <citation type="journal article" date="2018" name="Genome Biol. Evol.">
        <title>Genomics and development of Lentinus tigrinus, a white-rot wood-decaying mushroom with dimorphic fruiting bodies.</title>
        <authorList>
            <person name="Wu B."/>
            <person name="Xu Z."/>
            <person name="Knudson A."/>
            <person name="Carlson A."/>
            <person name="Chen N."/>
            <person name="Kovaka S."/>
            <person name="LaButti K."/>
            <person name="Lipzen A."/>
            <person name="Pennachio C."/>
            <person name="Riley R."/>
            <person name="Schakwitz W."/>
            <person name="Umezawa K."/>
            <person name="Ohm R.A."/>
            <person name="Grigoriev I.V."/>
            <person name="Nagy L.G."/>
            <person name="Gibbons J."/>
            <person name="Hibbett D."/>
        </authorList>
    </citation>
    <scope>NUCLEOTIDE SEQUENCE [LARGE SCALE GENOMIC DNA]</scope>
    <source>
        <strain evidence="2">ALCF2SS1-6</strain>
    </source>
</reference>
<dbReference type="AlphaFoldDB" id="A0A5C2RQY0"/>
<dbReference type="Proteomes" id="UP000313359">
    <property type="component" value="Unassembled WGS sequence"/>
</dbReference>
<feature type="compositionally biased region" description="Basic and acidic residues" evidence="1">
    <location>
        <begin position="116"/>
        <end position="127"/>
    </location>
</feature>
<protein>
    <submittedName>
        <fullName evidence="2">Uncharacterized protein</fullName>
    </submittedName>
</protein>
<sequence>MDFLAIDRRYMRLGCSCPSSPGVLMSTLSPLRYSASNLNSFSCSHNPVAEYCANRHPEAVGVLFPLTGIRTMSAWLENYVVCCLLIQSSCERNGSRAKDGRRKHASPCITDNRQYRMERKLSNDRPPRRSPRTSPASSGCNFALLNSIKAAYVSLGITLTSCGRIGLHHVIRAMS</sequence>
<dbReference type="EMBL" id="ML122319">
    <property type="protein sequence ID" value="RPD53561.1"/>
    <property type="molecule type" value="Genomic_DNA"/>
</dbReference>
<proteinExistence type="predicted"/>